<feature type="compositionally biased region" description="Polar residues" evidence="1">
    <location>
        <begin position="52"/>
        <end position="67"/>
    </location>
</feature>
<proteinExistence type="predicted"/>
<organism evidence="2 3">
    <name type="scientific">Morus notabilis</name>
    <dbReference type="NCBI Taxonomy" id="981085"/>
    <lineage>
        <taxon>Eukaryota</taxon>
        <taxon>Viridiplantae</taxon>
        <taxon>Streptophyta</taxon>
        <taxon>Embryophyta</taxon>
        <taxon>Tracheophyta</taxon>
        <taxon>Spermatophyta</taxon>
        <taxon>Magnoliopsida</taxon>
        <taxon>eudicotyledons</taxon>
        <taxon>Gunneridae</taxon>
        <taxon>Pentapetalae</taxon>
        <taxon>rosids</taxon>
        <taxon>fabids</taxon>
        <taxon>Rosales</taxon>
        <taxon>Moraceae</taxon>
        <taxon>Moreae</taxon>
        <taxon>Morus</taxon>
    </lineage>
</organism>
<evidence type="ECO:0000313" key="2">
    <source>
        <dbReference type="EMBL" id="EXC51156.1"/>
    </source>
</evidence>
<gene>
    <name evidence="2" type="ORF">L484_000447</name>
</gene>
<accession>W9T2K9</accession>
<reference evidence="3" key="1">
    <citation type="submission" date="2013-01" db="EMBL/GenBank/DDBJ databases">
        <title>Draft Genome Sequence of a Mulberry Tree, Morus notabilis C.K. Schneid.</title>
        <authorList>
            <person name="He N."/>
            <person name="Zhao S."/>
        </authorList>
    </citation>
    <scope>NUCLEOTIDE SEQUENCE</scope>
</reference>
<feature type="region of interest" description="Disordered" evidence="1">
    <location>
        <begin position="45"/>
        <end position="67"/>
    </location>
</feature>
<dbReference type="EMBL" id="KE625108">
    <property type="protein sequence ID" value="EXC51156.1"/>
    <property type="molecule type" value="Genomic_DNA"/>
</dbReference>
<dbReference type="AlphaFoldDB" id="W9T2K9"/>
<sequence length="67" mass="7822">MYSFLSSTESTNGTIFEEDRINTKKVNSLGKPRLFLALVGYEDSKHHRRLKNPNQRDQSQRQARTPQ</sequence>
<name>W9T2K9_9ROSA</name>
<protein>
    <submittedName>
        <fullName evidence="2">Uncharacterized protein</fullName>
    </submittedName>
</protein>
<evidence type="ECO:0000256" key="1">
    <source>
        <dbReference type="SAM" id="MobiDB-lite"/>
    </source>
</evidence>
<dbReference type="Proteomes" id="UP000030645">
    <property type="component" value="Unassembled WGS sequence"/>
</dbReference>
<evidence type="ECO:0000313" key="3">
    <source>
        <dbReference type="Proteomes" id="UP000030645"/>
    </source>
</evidence>
<keyword evidence="3" id="KW-1185">Reference proteome</keyword>